<dbReference type="AlphaFoldDB" id="A0A833GXY6"/>
<dbReference type="SUPFAM" id="SSF52540">
    <property type="entry name" value="P-loop containing nucleoside triphosphate hydrolases"/>
    <property type="match status" value="2"/>
</dbReference>
<evidence type="ECO:0000259" key="1">
    <source>
        <dbReference type="Pfam" id="PF03976"/>
    </source>
</evidence>
<proteinExistence type="predicted"/>
<dbReference type="Gene3D" id="3.40.50.300">
    <property type="entry name" value="P-loop containing nucleotide triphosphate hydrolases"/>
    <property type="match status" value="2"/>
</dbReference>
<dbReference type="InterPro" id="IPR022489">
    <property type="entry name" value="PolyP_AMP_Tfrase"/>
</dbReference>
<comment type="caution">
    <text evidence="2">The sequence shown here is derived from an EMBL/GenBank/DDBJ whole genome shotgun (WGS) entry which is preliminary data.</text>
</comment>
<gene>
    <name evidence="2" type="primary">pap</name>
    <name evidence="2" type="ORF">F9K24_19785</name>
</gene>
<dbReference type="PANTHER" id="PTHR34383">
    <property type="entry name" value="POLYPHOSPHATE:AMP PHOSPHOTRANSFERASE-RELATED"/>
    <property type="match status" value="1"/>
</dbReference>
<organism evidence="2 3">
    <name type="scientific">Leptonema illini</name>
    <dbReference type="NCBI Taxonomy" id="183"/>
    <lineage>
        <taxon>Bacteria</taxon>
        <taxon>Pseudomonadati</taxon>
        <taxon>Spirochaetota</taxon>
        <taxon>Spirochaetia</taxon>
        <taxon>Leptospirales</taxon>
        <taxon>Leptospiraceae</taxon>
        <taxon>Leptonema</taxon>
    </lineage>
</organism>
<sequence>MFESVEVGNRLSKAAFKRIEPHMRHDLLDVQKELAVSPLSVIVIVGGAEGAGKGELVNLLLSWMDARGIDVQAFWDETDEERERPFMWRFWRVLPPTGRLGIFFGSWYTAPIIDRVFNRSDDADLDRALDRIVEFERMLADENVLVLKFWLHLSQDSQIKRLKKLEKHPDESWRVSKSDWKFVKKYKKFHRISERAIRRTNTAFAPWHLIEAEDVQYRTIVVTRTIRNAMQAALEALKNRPAEERRPDMPKPKKFNVLENLDQTQTLTEEEYEAQLTKYRSRIGFLARKLREKGLSMALVFEGPDAAGKGGAIRRVLSALDARQYRVVSVAAPTDEEKAHPYLWRFWRHLPRRGKITIFDRSWYGRVLVERIEGFCSPEDWKRAYGEINAFEEQLAESGIIVLKFWLQTTPEEQIERFRDRQTTPYKQYKITEEDWRNRDKWNAYEAAACEMIEKTGSDALPWIPIPANDKNFARISVMKAVAKALEDRLK</sequence>
<keyword evidence="2" id="KW-0808">Transferase</keyword>
<dbReference type="NCBIfam" id="TIGR03708">
    <property type="entry name" value="poly_P_AMP_trns"/>
    <property type="match status" value="1"/>
</dbReference>
<dbReference type="PANTHER" id="PTHR34383:SF3">
    <property type="entry name" value="POLYPHOSPHATE:AMP PHOSPHOTRANSFERASE"/>
    <property type="match status" value="1"/>
</dbReference>
<accession>A0A833GXY6</accession>
<dbReference type="Proteomes" id="UP000460298">
    <property type="component" value="Unassembled WGS sequence"/>
</dbReference>
<feature type="domain" description="Polyphosphate kinase-2-related" evidence="1">
    <location>
        <begin position="267"/>
        <end position="489"/>
    </location>
</feature>
<reference evidence="2 3" key="1">
    <citation type="submission" date="2019-10" db="EMBL/GenBank/DDBJ databases">
        <title>Extracellular Electron Transfer in a Candidatus Methanoperedens spp. Enrichment Culture.</title>
        <authorList>
            <person name="Berger S."/>
            <person name="Rangel Shaw D."/>
            <person name="Berben T."/>
            <person name="In 'T Zandt M."/>
            <person name="Frank J."/>
            <person name="Reimann J."/>
            <person name="Jetten M.S.M."/>
            <person name="Welte C.U."/>
        </authorList>
    </citation>
    <scope>NUCLEOTIDE SEQUENCE [LARGE SCALE GENOMIC DNA]</scope>
    <source>
        <strain evidence="2">SB12</strain>
    </source>
</reference>
<dbReference type="Pfam" id="PF03976">
    <property type="entry name" value="PPK2"/>
    <property type="match status" value="2"/>
</dbReference>
<dbReference type="InterPro" id="IPR027417">
    <property type="entry name" value="P-loop_NTPase"/>
</dbReference>
<dbReference type="GO" id="GO:0043751">
    <property type="term" value="F:polyphosphate:AMP phosphotransferase activity"/>
    <property type="evidence" value="ECO:0007669"/>
    <property type="project" value="InterPro"/>
</dbReference>
<feature type="domain" description="Polyphosphate kinase-2-related" evidence="1">
    <location>
        <begin position="12"/>
        <end position="233"/>
    </location>
</feature>
<protein>
    <submittedName>
        <fullName evidence="2">Polyphosphate:AMP phosphotransferase</fullName>
    </submittedName>
</protein>
<dbReference type="InterPro" id="IPR022488">
    <property type="entry name" value="PPK2-related"/>
</dbReference>
<name>A0A833GXY6_9LEPT</name>
<dbReference type="EMBL" id="WBUI01000031">
    <property type="protein sequence ID" value="KAB2929453.1"/>
    <property type="molecule type" value="Genomic_DNA"/>
</dbReference>
<dbReference type="GO" id="GO:0006797">
    <property type="term" value="P:polyphosphate metabolic process"/>
    <property type="evidence" value="ECO:0007669"/>
    <property type="project" value="InterPro"/>
</dbReference>
<evidence type="ECO:0000313" key="2">
    <source>
        <dbReference type="EMBL" id="KAB2929453.1"/>
    </source>
</evidence>
<evidence type="ECO:0000313" key="3">
    <source>
        <dbReference type="Proteomes" id="UP000460298"/>
    </source>
</evidence>